<feature type="domain" description="DUF4158" evidence="6">
    <location>
        <begin position="6"/>
        <end position="171"/>
    </location>
</feature>
<dbReference type="InterPro" id="IPR002513">
    <property type="entry name" value="Tn3_Tnp_DDE_dom"/>
</dbReference>
<dbReference type="STRING" id="1552123.EP57_15520"/>
<dbReference type="GO" id="GO:0006313">
    <property type="term" value="P:DNA transposition"/>
    <property type="evidence" value="ECO:0007669"/>
    <property type="project" value="InterPro"/>
</dbReference>
<dbReference type="NCBIfam" id="NF033527">
    <property type="entry name" value="transpos_Tn3"/>
    <property type="match status" value="1"/>
</dbReference>
<accession>A0A099W0R7</accession>
<organism evidence="7 8">
    <name type="scientific">Listeria booriae</name>
    <dbReference type="NCBI Taxonomy" id="1552123"/>
    <lineage>
        <taxon>Bacteria</taxon>
        <taxon>Bacillati</taxon>
        <taxon>Bacillota</taxon>
        <taxon>Bacilli</taxon>
        <taxon>Bacillales</taxon>
        <taxon>Listeriaceae</taxon>
        <taxon>Listeria</taxon>
    </lineage>
</organism>
<comment type="caution">
    <text evidence="7">The sequence shown here is derived from an EMBL/GenBank/DDBJ whole genome shotgun (WGS) entry which is preliminary data.</text>
</comment>
<evidence type="ECO:0000256" key="2">
    <source>
        <dbReference type="ARBA" id="ARBA00022578"/>
    </source>
</evidence>
<comment type="similarity">
    <text evidence="1">Belongs to the transposase 7 family.</text>
</comment>
<dbReference type="eggNOG" id="COG4644">
    <property type="taxonomic scope" value="Bacteria"/>
</dbReference>
<dbReference type="Proteomes" id="UP000029844">
    <property type="component" value="Unassembled WGS sequence"/>
</dbReference>
<proteinExistence type="inferred from homology"/>
<reference evidence="7 8" key="1">
    <citation type="submission" date="2014-05" db="EMBL/GenBank/DDBJ databases">
        <title>Novel Listeriaceae from food processing environments.</title>
        <authorList>
            <person name="den Bakker H.C."/>
        </authorList>
    </citation>
    <scope>NUCLEOTIDE SEQUENCE [LARGE SCALE GENOMIC DNA]</scope>
    <source>
        <strain evidence="7 8">FSL A5-0281</strain>
    </source>
</reference>
<feature type="domain" description="Tn3 transposase DDE" evidence="5">
    <location>
        <begin position="581"/>
        <end position="968"/>
    </location>
</feature>
<gene>
    <name evidence="7" type="ORF">EP57_15520</name>
</gene>
<dbReference type="RefSeq" id="WP_036088063.1">
    <property type="nucleotide sequence ID" value="NZ_CBCSHQ010000011.1"/>
</dbReference>
<name>A0A099W0R7_9LIST</name>
<dbReference type="Pfam" id="PF01526">
    <property type="entry name" value="DDE_Tnp_Tn3"/>
    <property type="match status" value="1"/>
</dbReference>
<evidence type="ECO:0000259" key="6">
    <source>
        <dbReference type="Pfam" id="PF13700"/>
    </source>
</evidence>
<keyword evidence="2" id="KW-0815">Transposition</keyword>
<dbReference type="GO" id="GO:0003677">
    <property type="term" value="F:DNA binding"/>
    <property type="evidence" value="ECO:0007669"/>
    <property type="project" value="UniProtKB-KW"/>
</dbReference>
<evidence type="ECO:0000256" key="3">
    <source>
        <dbReference type="ARBA" id="ARBA00023125"/>
    </source>
</evidence>
<sequence length="986" mass="114506">MRRQELFTAEQRQEWMRLPTERRDLERHYTFSKEDLSYIKRHRGAVNRLGYAVQLALVRFPGWSSIHFIDIPTPLLTFIAKQLGVTAPIRAFRQYPIRENTYWEHQKEIRDRYAYRLFQVSDYRKLTRLLRQHAMENNHTYHLMQICLQELRTNQFIFPPMLTMERMIWEAREKATNHVYSLFFKQFSLQQQKRLDQLIAPPSDNRITTWGWLKEGSGKSSPEAFIQLTHRLECIRELRLSELSLKHIHPARFRQLAQLGGRYKATAFRRFSPEKKYTLMAAHLMELSQDYVDQAFDIHTKQIQTLQSKGKKKQELLQQQNGKKINEKLHQFVEIGACLMEAKKNQQNPYLEIEKKISWEEMITSIEETKGLIRPKNYDYLDLIASRFSYLRKYIPTLLRTLEFTSMDKNNPVTAAVTLLKEVNLEGKRTITPDAPVDFLPKKWKKYVINKDQSINKAYYEIATLSELRNHVRAGNIAIEGSRSHKNFDDYLIPKEEWDDFRKADVALSMNHVAAEAYLQDRSQALTDRLQWLTENKEALQSVQFENGRIALQRLEKETPDEAKQLSHKLYQMLPKMKLTEILMEVAHWTQFDTHFTHTATSKSPSSEEKPVLLATLMALGTNIGLTKMGDATPDVTYFQMANVRQWRMHEDAMLKAQATLVNFVSQQKLATCWGDGSTSSSDGMRVPISVPALNAEHNPHYGSKKGATIYRFVSDQYSSFYSKVIHTNTRDAVHVLDGLLLNETELNIQEHYTDTAGYTDQVFGLMFLLGFRFAPRIRDISDAKLFQIMGEVEAYPDFSDIIRGQVNTASIVTHFDDVLRLAASVKEGTVASSLIMSKLRSYKGQNKVAMALQEIGRIEKTLFILDYISSEPFRRRVHRGLNKGELTNALGRALSFGKKGELRERSLPNQLQYASSLNILINAISAWNTVYLEKAVHALREKEPFDEALLEHISPLGWEHINFLGEYRFPTIDEKLFQSLKPLDI</sequence>
<keyword evidence="8" id="KW-1185">Reference proteome</keyword>
<dbReference type="EMBL" id="JNFA01000030">
    <property type="protein sequence ID" value="KGL37963.1"/>
    <property type="molecule type" value="Genomic_DNA"/>
</dbReference>
<dbReference type="OrthoDB" id="3538665at2"/>
<evidence type="ECO:0000313" key="8">
    <source>
        <dbReference type="Proteomes" id="UP000029844"/>
    </source>
</evidence>
<dbReference type="Pfam" id="PF13700">
    <property type="entry name" value="DUF4158"/>
    <property type="match status" value="1"/>
</dbReference>
<evidence type="ECO:0000256" key="4">
    <source>
        <dbReference type="ARBA" id="ARBA00023172"/>
    </source>
</evidence>
<dbReference type="GO" id="GO:0004803">
    <property type="term" value="F:transposase activity"/>
    <property type="evidence" value="ECO:0007669"/>
    <property type="project" value="InterPro"/>
</dbReference>
<evidence type="ECO:0000256" key="1">
    <source>
        <dbReference type="ARBA" id="ARBA00009402"/>
    </source>
</evidence>
<evidence type="ECO:0000313" key="7">
    <source>
        <dbReference type="EMBL" id="KGL37963.1"/>
    </source>
</evidence>
<keyword evidence="3" id="KW-0238">DNA-binding</keyword>
<dbReference type="InterPro" id="IPR047653">
    <property type="entry name" value="Tn3-like_transpos"/>
</dbReference>
<protein>
    <submittedName>
        <fullName evidence="7">Transposase</fullName>
    </submittedName>
</protein>
<dbReference type="InterPro" id="IPR025296">
    <property type="entry name" value="DUF4158"/>
</dbReference>
<dbReference type="GeneID" id="58718739"/>
<evidence type="ECO:0000259" key="5">
    <source>
        <dbReference type="Pfam" id="PF01526"/>
    </source>
</evidence>
<dbReference type="AlphaFoldDB" id="A0A099W0R7"/>
<keyword evidence="4" id="KW-0233">DNA recombination</keyword>